<dbReference type="EMBL" id="KI277931">
    <property type="protein sequence ID" value="ESA19818.1"/>
    <property type="molecule type" value="Genomic_DNA"/>
</dbReference>
<evidence type="ECO:0008006" key="2">
    <source>
        <dbReference type="Google" id="ProtNLM"/>
    </source>
</evidence>
<dbReference type="HOGENOM" id="CLU_000288_7_16_1"/>
<protein>
    <recommendedName>
        <fullName evidence="2">Serine-threonine/tyrosine-protein kinase catalytic domain-containing protein</fullName>
    </recommendedName>
</protein>
<name>U9UML4_RHIID</name>
<dbReference type="AlphaFoldDB" id="U9UML4"/>
<gene>
    <name evidence="1" type="ORF">GLOINDRAFT_19206</name>
</gene>
<proteinExistence type="predicted"/>
<reference evidence="1" key="1">
    <citation type="submission" date="2013-07" db="EMBL/GenBank/DDBJ databases">
        <title>The genome of an arbuscular mycorrhizal fungus provides insights into the evolution of the oldest plant symbiosis.</title>
        <authorList>
            <consortium name="DOE Joint Genome Institute"/>
            <person name="Tisserant E."/>
            <person name="Malbreil M."/>
            <person name="Kuo A."/>
            <person name="Kohler A."/>
            <person name="Symeonidi A."/>
            <person name="Balestrini R."/>
            <person name="Charron P."/>
            <person name="Duensing N."/>
            <person name="Frei-dit-Frey N."/>
            <person name="Gianinazzi-Pearson V."/>
            <person name="Gilbert B."/>
            <person name="Handa Y."/>
            <person name="Hijri M."/>
            <person name="Kaul R."/>
            <person name="Kawaguchi M."/>
            <person name="Krajinski F."/>
            <person name="Lammers P."/>
            <person name="Lapierre D."/>
            <person name="Masclaux F.G."/>
            <person name="Murat C."/>
            <person name="Morin E."/>
            <person name="Ndikumana S."/>
            <person name="Pagni M."/>
            <person name="Petitpierre D."/>
            <person name="Requena N."/>
            <person name="Rosikiewicz P."/>
            <person name="Riley R."/>
            <person name="Saito K."/>
            <person name="San Clemente H."/>
            <person name="Shapiro H."/>
            <person name="van Tuinen D."/>
            <person name="Becard G."/>
            <person name="Bonfante P."/>
            <person name="Paszkowski U."/>
            <person name="Shachar-Hill Y."/>
            <person name="Young J.P."/>
            <person name="Sanders I.R."/>
            <person name="Henrissat B."/>
            <person name="Rensing S.A."/>
            <person name="Grigoriev I.V."/>
            <person name="Corradi N."/>
            <person name="Roux C."/>
            <person name="Martin F."/>
        </authorList>
    </citation>
    <scope>NUCLEOTIDE SEQUENCE</scope>
    <source>
        <strain evidence="1">DAOM 197198</strain>
    </source>
</reference>
<organism evidence="1">
    <name type="scientific">Rhizophagus irregularis (strain DAOM 181602 / DAOM 197198 / MUCL 43194)</name>
    <name type="common">Arbuscular mycorrhizal fungus</name>
    <name type="synonym">Glomus intraradices</name>
    <dbReference type="NCBI Taxonomy" id="747089"/>
    <lineage>
        <taxon>Eukaryota</taxon>
        <taxon>Fungi</taxon>
        <taxon>Fungi incertae sedis</taxon>
        <taxon>Mucoromycota</taxon>
        <taxon>Glomeromycotina</taxon>
        <taxon>Glomeromycetes</taxon>
        <taxon>Glomerales</taxon>
        <taxon>Glomeraceae</taxon>
        <taxon>Rhizophagus</taxon>
    </lineage>
</organism>
<accession>U9UML4</accession>
<evidence type="ECO:0000313" key="1">
    <source>
        <dbReference type="EMBL" id="ESA19818.1"/>
    </source>
</evidence>
<sequence>MKECWNPDPKKRPTATDIGLKIYRLWLDEGKNPCKIVKSQDIGPITNNPGAIYKSRHLSKMVKSAESTRTLGFNNTIKKLNYLKIKILSFKFDIDENVNSIGFNSDYVTREIEFDI</sequence>